<reference evidence="5 6" key="1">
    <citation type="journal article" date="2014" name="Nat. Genet.">
        <title>Genome sequence of the hot pepper provides insights into the evolution of pungency in Capsicum species.</title>
        <authorList>
            <person name="Kim S."/>
            <person name="Park M."/>
            <person name="Yeom S.I."/>
            <person name="Kim Y.M."/>
            <person name="Lee J.M."/>
            <person name="Lee H.A."/>
            <person name="Seo E."/>
            <person name="Choi J."/>
            <person name="Cheong K."/>
            <person name="Kim K.T."/>
            <person name="Jung K."/>
            <person name="Lee G.W."/>
            <person name="Oh S.K."/>
            <person name="Bae C."/>
            <person name="Kim S.B."/>
            <person name="Lee H.Y."/>
            <person name="Kim S.Y."/>
            <person name="Kim M.S."/>
            <person name="Kang B.C."/>
            <person name="Jo Y.D."/>
            <person name="Yang H.B."/>
            <person name="Jeong H.J."/>
            <person name="Kang W.H."/>
            <person name="Kwon J.K."/>
            <person name="Shin C."/>
            <person name="Lim J.Y."/>
            <person name="Park J.H."/>
            <person name="Huh J.H."/>
            <person name="Kim J.S."/>
            <person name="Kim B.D."/>
            <person name="Cohen O."/>
            <person name="Paran I."/>
            <person name="Suh M.C."/>
            <person name="Lee S.B."/>
            <person name="Kim Y.K."/>
            <person name="Shin Y."/>
            <person name="Noh S.J."/>
            <person name="Park J."/>
            <person name="Seo Y.S."/>
            <person name="Kwon S.Y."/>
            <person name="Kim H.A."/>
            <person name="Park J.M."/>
            <person name="Kim H.J."/>
            <person name="Choi S.B."/>
            <person name="Bosland P.W."/>
            <person name="Reeves G."/>
            <person name="Jo S.H."/>
            <person name="Lee B.W."/>
            <person name="Cho H.T."/>
            <person name="Choi H.S."/>
            <person name="Lee M.S."/>
            <person name="Yu Y."/>
            <person name="Do Choi Y."/>
            <person name="Park B.S."/>
            <person name="van Deynze A."/>
            <person name="Ashrafi H."/>
            <person name="Hill T."/>
            <person name="Kim W.T."/>
            <person name="Pai H.S."/>
            <person name="Ahn H.K."/>
            <person name="Yeam I."/>
            <person name="Giovannoni J.J."/>
            <person name="Rose J.K."/>
            <person name="Sorensen I."/>
            <person name="Lee S.J."/>
            <person name="Kim R.W."/>
            <person name="Choi I.Y."/>
            <person name="Choi B.S."/>
            <person name="Lim J.S."/>
            <person name="Lee Y.H."/>
            <person name="Choi D."/>
        </authorList>
    </citation>
    <scope>NUCLEOTIDE SEQUENCE [LARGE SCALE GENOMIC DNA]</scope>
    <source>
        <strain evidence="6">cv. CM334</strain>
    </source>
</reference>
<name>A0A2G2YF95_CAPAN</name>
<gene>
    <name evidence="5" type="ORF">T459_27738</name>
</gene>
<dbReference type="GO" id="GO:0006508">
    <property type="term" value="P:proteolysis"/>
    <property type="evidence" value="ECO:0007669"/>
    <property type="project" value="UniProtKB-KW"/>
</dbReference>
<evidence type="ECO:0000256" key="2">
    <source>
        <dbReference type="ARBA" id="ARBA00022670"/>
    </source>
</evidence>
<evidence type="ECO:0000313" key="5">
    <source>
        <dbReference type="EMBL" id="PHT68251.1"/>
    </source>
</evidence>
<feature type="domain" description="Ubiquitin-like protease family profile" evidence="4">
    <location>
        <begin position="1"/>
        <end position="169"/>
    </location>
</feature>
<dbReference type="EMBL" id="AYRZ02000011">
    <property type="protein sequence ID" value="PHT68251.1"/>
    <property type="molecule type" value="Genomic_DNA"/>
</dbReference>
<dbReference type="PANTHER" id="PTHR31470">
    <property type="entry name" value="CYSTEINE PROTEINASES SUPERFAMILY PROTEIN-RELATED-RELATED"/>
    <property type="match status" value="1"/>
</dbReference>
<accession>A0A2G2YF95</accession>
<dbReference type="GO" id="GO:0008234">
    <property type="term" value="F:cysteine-type peptidase activity"/>
    <property type="evidence" value="ECO:0007669"/>
    <property type="project" value="InterPro"/>
</dbReference>
<keyword evidence="3" id="KW-0378">Hydrolase</keyword>
<dbReference type="Gene3D" id="3.40.395.10">
    <property type="entry name" value="Adenoviral Proteinase, Chain A"/>
    <property type="match status" value="1"/>
</dbReference>
<dbReference type="Gramene" id="PHT68251">
    <property type="protein sequence ID" value="PHT68251"/>
    <property type="gene ID" value="T459_27738"/>
</dbReference>
<sequence>MNIVNSVLAVYALDDSTLNASGKVYHLNEYINGFCIHLTVPWHTVNHIFIPVNVKAKHHWVFVVLYFNNRCIYIYDSLSSAVHDAVELAEIEKLAEVIPLRLVAYKFYEKEGIDIDKHPNYKFNDKLGLFDVAFVDDLPQQLSGTLYLLIDKCICKDCGLYMVTYVECLTFGEVVSYVNFDPDLLYMRYASLLWHYGSRKEEEKTQSDDETPMRPPSEIWITKDIEVHDI</sequence>
<dbReference type="InterPro" id="IPR003653">
    <property type="entry name" value="Peptidase_C48_C"/>
</dbReference>
<protein>
    <recommendedName>
        <fullName evidence="4">Ubiquitin-like protease family profile domain-containing protein</fullName>
    </recommendedName>
</protein>
<organism evidence="5 6">
    <name type="scientific">Capsicum annuum</name>
    <name type="common">Capsicum pepper</name>
    <dbReference type="NCBI Taxonomy" id="4072"/>
    <lineage>
        <taxon>Eukaryota</taxon>
        <taxon>Viridiplantae</taxon>
        <taxon>Streptophyta</taxon>
        <taxon>Embryophyta</taxon>
        <taxon>Tracheophyta</taxon>
        <taxon>Spermatophyta</taxon>
        <taxon>Magnoliopsida</taxon>
        <taxon>eudicotyledons</taxon>
        <taxon>Gunneridae</taxon>
        <taxon>Pentapetalae</taxon>
        <taxon>asterids</taxon>
        <taxon>lamiids</taxon>
        <taxon>Solanales</taxon>
        <taxon>Solanaceae</taxon>
        <taxon>Solanoideae</taxon>
        <taxon>Capsiceae</taxon>
        <taxon>Capsicum</taxon>
    </lineage>
</organism>
<dbReference type="Proteomes" id="UP000222542">
    <property type="component" value="Unassembled WGS sequence"/>
</dbReference>
<keyword evidence="2" id="KW-0645">Protease</keyword>
<evidence type="ECO:0000313" key="6">
    <source>
        <dbReference type="Proteomes" id="UP000222542"/>
    </source>
</evidence>
<reference evidence="5 6" key="2">
    <citation type="journal article" date="2017" name="Genome Biol.">
        <title>New reference genome sequences of hot pepper reveal the massive evolution of plant disease-resistance genes by retroduplication.</title>
        <authorList>
            <person name="Kim S."/>
            <person name="Park J."/>
            <person name="Yeom S.I."/>
            <person name="Kim Y.M."/>
            <person name="Seo E."/>
            <person name="Kim K.T."/>
            <person name="Kim M.S."/>
            <person name="Lee J.M."/>
            <person name="Cheong K."/>
            <person name="Shin H.S."/>
            <person name="Kim S.B."/>
            <person name="Han K."/>
            <person name="Lee J."/>
            <person name="Park M."/>
            <person name="Lee H.A."/>
            <person name="Lee H.Y."/>
            <person name="Lee Y."/>
            <person name="Oh S."/>
            <person name="Lee J.H."/>
            <person name="Choi E."/>
            <person name="Choi E."/>
            <person name="Lee S.E."/>
            <person name="Jeon J."/>
            <person name="Kim H."/>
            <person name="Choi G."/>
            <person name="Song H."/>
            <person name="Lee J."/>
            <person name="Lee S.C."/>
            <person name="Kwon J.K."/>
            <person name="Lee H.Y."/>
            <person name="Koo N."/>
            <person name="Hong Y."/>
            <person name="Kim R.W."/>
            <person name="Kang W.H."/>
            <person name="Huh J.H."/>
            <person name="Kang B.C."/>
            <person name="Yang T.J."/>
            <person name="Lee Y.H."/>
            <person name="Bennetzen J.L."/>
            <person name="Choi D."/>
        </authorList>
    </citation>
    <scope>NUCLEOTIDE SEQUENCE [LARGE SCALE GENOMIC DNA]</scope>
    <source>
        <strain evidence="6">cv. CM334</strain>
    </source>
</reference>
<comment type="similarity">
    <text evidence="1">Belongs to the peptidase C48 family.</text>
</comment>
<dbReference type="InterPro" id="IPR038765">
    <property type="entry name" value="Papain-like_cys_pep_sf"/>
</dbReference>
<keyword evidence="6" id="KW-1185">Reference proteome</keyword>
<evidence type="ECO:0000256" key="1">
    <source>
        <dbReference type="ARBA" id="ARBA00005234"/>
    </source>
</evidence>
<dbReference type="PANTHER" id="PTHR31470:SF40">
    <property type="entry name" value="UBIQUITIN-LIKE PROTEASE FAMILY PROFILE DOMAIN-CONTAINING PROTEIN"/>
    <property type="match status" value="1"/>
</dbReference>
<proteinExistence type="inferred from homology"/>
<dbReference type="PROSITE" id="PS50600">
    <property type="entry name" value="ULP_PROTEASE"/>
    <property type="match status" value="1"/>
</dbReference>
<comment type="caution">
    <text evidence="5">The sequence shown here is derived from an EMBL/GenBank/DDBJ whole genome shotgun (WGS) entry which is preliminary data.</text>
</comment>
<evidence type="ECO:0000259" key="4">
    <source>
        <dbReference type="PROSITE" id="PS50600"/>
    </source>
</evidence>
<dbReference type="Pfam" id="PF02902">
    <property type="entry name" value="Peptidase_C48"/>
    <property type="match status" value="1"/>
</dbReference>
<dbReference type="AlphaFoldDB" id="A0A2G2YF95"/>
<evidence type="ECO:0000256" key="3">
    <source>
        <dbReference type="ARBA" id="ARBA00022801"/>
    </source>
</evidence>
<dbReference type="SUPFAM" id="SSF54001">
    <property type="entry name" value="Cysteine proteinases"/>
    <property type="match status" value="1"/>
</dbReference>